<dbReference type="OrthoDB" id="7548730at2759"/>
<reference evidence="1 2" key="1">
    <citation type="journal article" date="2019" name="Sci. Rep.">
        <title>Orb-weaving spider Araneus ventricosus genome elucidates the spidroin gene catalogue.</title>
        <authorList>
            <person name="Kono N."/>
            <person name="Nakamura H."/>
            <person name="Ohtoshi R."/>
            <person name="Moran D.A.P."/>
            <person name="Shinohara A."/>
            <person name="Yoshida Y."/>
            <person name="Fujiwara M."/>
            <person name="Mori M."/>
            <person name="Tomita M."/>
            <person name="Arakawa K."/>
        </authorList>
    </citation>
    <scope>NUCLEOTIDE SEQUENCE [LARGE SCALE GENOMIC DNA]</scope>
</reference>
<accession>A0A4Y2RLN5</accession>
<keyword evidence="2" id="KW-1185">Reference proteome</keyword>
<organism evidence="1 2">
    <name type="scientific">Araneus ventricosus</name>
    <name type="common">Orbweaver spider</name>
    <name type="synonym">Epeira ventricosa</name>
    <dbReference type="NCBI Taxonomy" id="182803"/>
    <lineage>
        <taxon>Eukaryota</taxon>
        <taxon>Metazoa</taxon>
        <taxon>Ecdysozoa</taxon>
        <taxon>Arthropoda</taxon>
        <taxon>Chelicerata</taxon>
        <taxon>Arachnida</taxon>
        <taxon>Araneae</taxon>
        <taxon>Araneomorphae</taxon>
        <taxon>Entelegynae</taxon>
        <taxon>Araneoidea</taxon>
        <taxon>Araneidae</taxon>
        <taxon>Araneus</taxon>
    </lineage>
</organism>
<dbReference type="AlphaFoldDB" id="A0A4Y2RLN5"/>
<gene>
    <name evidence="1" type="ORF">AVEN_258576_1</name>
</gene>
<dbReference type="EMBL" id="BGPR01017618">
    <property type="protein sequence ID" value="GBN76694.1"/>
    <property type="molecule type" value="Genomic_DNA"/>
</dbReference>
<sequence>MCNWTMLLPFTWSSVPQSFSLYASDQHKEIYGQLYMFDSSEATEKRLSNNQTCLQHVCGDLTTVIPRKGKVELSSPPPQGFILRFLLTLPPSGCRF</sequence>
<dbReference type="Proteomes" id="UP000499080">
    <property type="component" value="Unassembled WGS sequence"/>
</dbReference>
<protein>
    <submittedName>
        <fullName evidence="1">Uncharacterized protein</fullName>
    </submittedName>
</protein>
<proteinExistence type="predicted"/>
<evidence type="ECO:0000313" key="1">
    <source>
        <dbReference type="EMBL" id="GBN76694.1"/>
    </source>
</evidence>
<comment type="caution">
    <text evidence="1">The sequence shown here is derived from an EMBL/GenBank/DDBJ whole genome shotgun (WGS) entry which is preliminary data.</text>
</comment>
<name>A0A4Y2RLN5_ARAVE</name>
<evidence type="ECO:0000313" key="2">
    <source>
        <dbReference type="Proteomes" id="UP000499080"/>
    </source>
</evidence>